<reference evidence="3" key="1">
    <citation type="submission" date="2021-05" db="EMBL/GenBank/DDBJ databases">
        <authorList>
            <person name="Kaiqin L."/>
            <person name="Jian G."/>
        </authorList>
    </citation>
    <scope>NUCLEOTIDE SEQUENCE</scope>
    <source>
        <strain evidence="3">HDS5</strain>
    </source>
</reference>
<gene>
    <name evidence="3" type="ORF">KGD82_02745</name>
</gene>
<keyword evidence="4" id="KW-1185">Reference proteome</keyword>
<dbReference type="Gene3D" id="2.10.260.10">
    <property type="match status" value="1"/>
</dbReference>
<name>A0A975L9U3_9ACTN</name>
<organism evidence="3 4">
    <name type="scientific">Nocardiopsis eucommiae</name>
    <dbReference type="NCBI Taxonomy" id="2831970"/>
    <lineage>
        <taxon>Bacteria</taxon>
        <taxon>Bacillati</taxon>
        <taxon>Actinomycetota</taxon>
        <taxon>Actinomycetes</taxon>
        <taxon>Streptosporangiales</taxon>
        <taxon>Nocardiopsidaceae</taxon>
        <taxon>Nocardiopsis</taxon>
    </lineage>
</organism>
<dbReference type="GO" id="GO:0003677">
    <property type="term" value="F:DNA binding"/>
    <property type="evidence" value="ECO:0007669"/>
    <property type="project" value="UniProtKB-UniRule"/>
</dbReference>
<dbReference type="InterPro" id="IPR007159">
    <property type="entry name" value="SpoVT-AbrB_dom"/>
</dbReference>
<dbReference type="PROSITE" id="PS51740">
    <property type="entry name" value="SPOVT_ABRB"/>
    <property type="match status" value="1"/>
</dbReference>
<evidence type="ECO:0000313" key="3">
    <source>
        <dbReference type="EMBL" id="QVJ01904.1"/>
    </source>
</evidence>
<evidence type="ECO:0000313" key="4">
    <source>
        <dbReference type="Proteomes" id="UP000682416"/>
    </source>
</evidence>
<dbReference type="EMBL" id="CP074402">
    <property type="protein sequence ID" value="QVJ01904.1"/>
    <property type="molecule type" value="Genomic_DNA"/>
</dbReference>
<accession>A0A975L9U3</accession>
<dbReference type="AlphaFoldDB" id="A0A975L9U3"/>
<dbReference type="SUPFAM" id="SSF89447">
    <property type="entry name" value="AbrB/MazE/MraZ-like"/>
    <property type="match status" value="1"/>
</dbReference>
<proteinExistence type="predicted"/>
<evidence type="ECO:0000256" key="1">
    <source>
        <dbReference type="PROSITE-ProRule" id="PRU01076"/>
    </source>
</evidence>
<evidence type="ECO:0000259" key="2">
    <source>
        <dbReference type="PROSITE" id="PS51740"/>
    </source>
</evidence>
<dbReference type="InterPro" id="IPR037914">
    <property type="entry name" value="SpoVT-AbrB_sf"/>
</dbReference>
<dbReference type="Proteomes" id="UP000682416">
    <property type="component" value="Chromosome"/>
</dbReference>
<keyword evidence="1 3" id="KW-0238">DNA-binding</keyword>
<dbReference type="NCBIfam" id="TIGR01439">
    <property type="entry name" value="lp_hng_hel_AbrB"/>
    <property type="match status" value="1"/>
</dbReference>
<dbReference type="Pfam" id="PF04014">
    <property type="entry name" value="MazE_antitoxin"/>
    <property type="match status" value="1"/>
</dbReference>
<feature type="domain" description="SpoVT-AbrB" evidence="2">
    <location>
        <begin position="1"/>
        <end position="44"/>
    </location>
</feature>
<protein>
    <submittedName>
        <fullName evidence="3">AbrB/MazE/SpoVT family DNA-binding domain-containing protein</fullName>
    </submittedName>
</protein>
<dbReference type="KEGG" id="nec:KGD82_02745"/>
<sequence length="79" mass="8729">MRITEKGQVTIPVEVRRRLGLSPGDEVEFVLEGNGARVVRAATEPSRGQRLVERLRGRTTTGMSTDEIMALTRGDDDDC</sequence>
<dbReference type="SMART" id="SM00966">
    <property type="entry name" value="SpoVT_AbrB"/>
    <property type="match status" value="1"/>
</dbReference>